<keyword evidence="2" id="KW-1185">Reference proteome</keyword>
<proteinExistence type="predicted"/>
<accession>A0A0R1ZHU9</accession>
<gene>
    <name evidence="1" type="ORF">FC18_GL000302</name>
</gene>
<dbReference type="PANTHER" id="PTHR43479">
    <property type="entry name" value="ACREF/ENVCD OPERON REPRESSOR-RELATED"/>
    <property type="match status" value="1"/>
</dbReference>
<evidence type="ECO:0000313" key="1">
    <source>
        <dbReference type="EMBL" id="KRM54497.1"/>
    </source>
</evidence>
<dbReference type="Gene3D" id="1.10.357.10">
    <property type="entry name" value="Tetracycline Repressor, domain 2"/>
    <property type="match status" value="1"/>
</dbReference>
<reference evidence="1 2" key="1">
    <citation type="journal article" date="2015" name="Genome Announc.">
        <title>Expanding the biotechnology potential of lactobacilli through comparative genomics of 213 strains and associated genera.</title>
        <authorList>
            <person name="Sun Z."/>
            <person name="Harris H.M."/>
            <person name="McCann A."/>
            <person name="Guo C."/>
            <person name="Argimon S."/>
            <person name="Zhang W."/>
            <person name="Yang X."/>
            <person name="Jeffery I.B."/>
            <person name="Cooney J.C."/>
            <person name="Kagawa T.F."/>
            <person name="Liu W."/>
            <person name="Song Y."/>
            <person name="Salvetti E."/>
            <person name="Wrobel A."/>
            <person name="Rasinkangas P."/>
            <person name="Parkhill J."/>
            <person name="Rea M.C."/>
            <person name="O'Sullivan O."/>
            <person name="Ritari J."/>
            <person name="Douillard F.P."/>
            <person name="Paul Ross R."/>
            <person name="Yang R."/>
            <person name="Briner A.E."/>
            <person name="Felis G.E."/>
            <person name="de Vos W.M."/>
            <person name="Barrangou R."/>
            <person name="Klaenhammer T.R."/>
            <person name="Caufield P.W."/>
            <person name="Cui Y."/>
            <person name="Zhang H."/>
            <person name="O'Toole P.W."/>
        </authorList>
    </citation>
    <scope>NUCLEOTIDE SEQUENCE [LARGE SCALE GENOMIC DNA]</scope>
    <source>
        <strain evidence="1 2">DSM 20505</strain>
    </source>
</reference>
<evidence type="ECO:0000313" key="2">
    <source>
        <dbReference type="Proteomes" id="UP000051679"/>
    </source>
</evidence>
<dbReference type="AlphaFoldDB" id="A0A0R1ZHU9"/>
<dbReference type="RefSeq" id="WP_054676952.1">
    <property type="nucleotide sequence ID" value="NZ_AYYO01000055.1"/>
</dbReference>
<dbReference type="PANTHER" id="PTHR43479:SF11">
    <property type="entry name" value="ACREF_ENVCD OPERON REPRESSOR-RELATED"/>
    <property type="match status" value="1"/>
</dbReference>
<name>A0A0R1ZHU9_9LACO</name>
<dbReference type="PATRIC" id="fig|1291052.5.peg.312"/>
<dbReference type="Proteomes" id="UP000051679">
    <property type="component" value="Unassembled WGS sequence"/>
</dbReference>
<dbReference type="EMBL" id="AYYO01000055">
    <property type="protein sequence ID" value="KRM54497.1"/>
    <property type="molecule type" value="Genomic_DNA"/>
</dbReference>
<dbReference type="InterPro" id="IPR050624">
    <property type="entry name" value="HTH-type_Tx_Regulator"/>
</dbReference>
<comment type="caution">
    <text evidence="1">The sequence shown here is derived from an EMBL/GenBank/DDBJ whole genome shotgun (WGS) entry which is preliminary data.</text>
</comment>
<protein>
    <recommendedName>
        <fullName evidence="3">HTH tetR-type domain-containing protein</fullName>
    </recommendedName>
</protein>
<organism evidence="1 2">
    <name type="scientific">Lacticaseibacillus sharpeae JCM 1186 = DSM 20505</name>
    <dbReference type="NCBI Taxonomy" id="1291052"/>
    <lineage>
        <taxon>Bacteria</taxon>
        <taxon>Bacillati</taxon>
        <taxon>Bacillota</taxon>
        <taxon>Bacilli</taxon>
        <taxon>Lactobacillales</taxon>
        <taxon>Lactobacillaceae</taxon>
        <taxon>Lacticaseibacillus</taxon>
    </lineage>
</organism>
<evidence type="ECO:0008006" key="3">
    <source>
        <dbReference type="Google" id="ProtNLM"/>
    </source>
</evidence>
<dbReference type="OrthoDB" id="9810250at2"/>
<dbReference type="InterPro" id="IPR009057">
    <property type="entry name" value="Homeodomain-like_sf"/>
</dbReference>
<dbReference type="SUPFAM" id="SSF46689">
    <property type="entry name" value="Homeodomain-like"/>
    <property type="match status" value="1"/>
</dbReference>
<sequence length="176" mass="20069">MANTKNNQRYQDTDTKIKQAYLDLITKEPNRRVKVIDLCQTAAINRATFYAHYYDVDAVAENIQQTMMGELVDALQAADLQQVFTEVLKLIKAQRTFFYHVFVTERSAKSIDVLQELAPRIDAARTMSGSRLFNYQLAFFNGGMASLFQAWLQENCQTPIPVLVELLMSKVNGFDA</sequence>
<dbReference type="STRING" id="1291052.FC18_GL000302"/>